<comment type="caution">
    <text evidence="2">The sequence shown here is derived from an EMBL/GenBank/DDBJ whole genome shotgun (WGS) entry which is preliminary data.</text>
</comment>
<sequence>MRALLTPDVARKMGIVLLRPGPELMPLFSRGRVLVEHEPADMADLPTGLVPPVRQPLTEDPYLLRFFLDERVIQAAGGISALEAWLLMNGNTCQWGEGDYHHHEITTRREAEGALRLCWHCDTQFRDQSFKALTDIARENVVEWVVDKARAALHFDESHTLTLPELCWWAVRQRVSGAFPESMAEQALGWPVEPIKSVYRECDLMPSALATSVIEEHVKPVLTLAVDPETPESFMLRPKRRRWVNQKFTKWAKSQPCECCRRPANDPHHIIGHGQGGMATKAHDLFVIPLCRAHHDELHADIVAFEEKYGSQLALWFRFIDRALATGVLA</sequence>
<organism evidence="2 3">
    <name type="scientific">Mangrovibacter phragmitis</name>
    <dbReference type="NCBI Taxonomy" id="1691903"/>
    <lineage>
        <taxon>Bacteria</taxon>
        <taxon>Pseudomonadati</taxon>
        <taxon>Pseudomonadota</taxon>
        <taxon>Gammaproteobacteria</taxon>
        <taxon>Enterobacterales</taxon>
        <taxon>Enterobacteriaceae</taxon>
        <taxon>Mangrovibacter</taxon>
    </lineage>
</organism>
<accession>A0A1B7KXX0</accession>
<protein>
    <recommendedName>
        <fullName evidence="1">HNH nuclease domain-containing protein</fullName>
    </recommendedName>
</protein>
<dbReference type="AlphaFoldDB" id="A0A1B7KXX0"/>
<gene>
    <name evidence="2" type="ORF">A9B99_17150</name>
</gene>
<dbReference type="CDD" id="cd00085">
    <property type="entry name" value="HNHc"/>
    <property type="match status" value="1"/>
</dbReference>
<dbReference type="InterPro" id="IPR010373">
    <property type="entry name" value="DUF968"/>
</dbReference>
<dbReference type="EMBL" id="LYRP01000050">
    <property type="protein sequence ID" value="OAT74913.1"/>
    <property type="molecule type" value="Genomic_DNA"/>
</dbReference>
<dbReference type="RefSeq" id="WP_064601292.1">
    <property type="nucleotide sequence ID" value="NZ_LYRP01000050.1"/>
</dbReference>
<reference evidence="3" key="1">
    <citation type="submission" date="2016-05" db="EMBL/GenBank/DDBJ databases">
        <authorList>
            <person name="Behera P."/>
            <person name="Vaishampayan P."/>
            <person name="Singh N."/>
            <person name="Raina V."/>
            <person name="Suar M."/>
            <person name="Pattnaik A."/>
            <person name="Rastogi G."/>
        </authorList>
    </citation>
    <scope>NUCLEOTIDE SEQUENCE [LARGE SCALE GENOMIC DNA]</scope>
    <source>
        <strain evidence="3">MP23</strain>
    </source>
</reference>
<feature type="domain" description="HNH nuclease" evidence="1">
    <location>
        <begin position="247"/>
        <end position="296"/>
    </location>
</feature>
<proteinExistence type="predicted"/>
<dbReference type="OrthoDB" id="6700725at2"/>
<keyword evidence="3" id="KW-1185">Reference proteome</keyword>
<dbReference type="Proteomes" id="UP000078225">
    <property type="component" value="Unassembled WGS sequence"/>
</dbReference>
<name>A0A1B7KXX0_9ENTR</name>
<dbReference type="Pfam" id="PF06147">
    <property type="entry name" value="DUF968"/>
    <property type="match status" value="1"/>
</dbReference>
<evidence type="ECO:0000313" key="3">
    <source>
        <dbReference type="Proteomes" id="UP000078225"/>
    </source>
</evidence>
<evidence type="ECO:0000259" key="1">
    <source>
        <dbReference type="SMART" id="SM00507"/>
    </source>
</evidence>
<evidence type="ECO:0000313" key="2">
    <source>
        <dbReference type="EMBL" id="OAT74913.1"/>
    </source>
</evidence>
<dbReference type="STRING" id="1691903.A9B99_17150"/>
<dbReference type="SMART" id="SM00507">
    <property type="entry name" value="HNHc"/>
    <property type="match status" value="1"/>
</dbReference>
<dbReference type="InterPro" id="IPR003615">
    <property type="entry name" value="HNH_nuc"/>
</dbReference>